<comment type="caution">
    <text evidence="1">The sequence shown here is derived from an EMBL/GenBank/DDBJ whole genome shotgun (WGS) entry which is preliminary data.</text>
</comment>
<organism evidence="1 2">
    <name type="scientific">Xenorhabdus bovienii str. feltiae Moldova</name>
    <dbReference type="NCBI Taxonomy" id="1398200"/>
    <lineage>
        <taxon>Bacteria</taxon>
        <taxon>Pseudomonadati</taxon>
        <taxon>Pseudomonadota</taxon>
        <taxon>Gammaproteobacteria</taxon>
        <taxon>Enterobacterales</taxon>
        <taxon>Morganellaceae</taxon>
        <taxon>Xenorhabdus</taxon>
    </lineage>
</organism>
<dbReference type="Proteomes" id="UP000028487">
    <property type="component" value="Unassembled WGS sequence"/>
</dbReference>
<name>A0A077NLW8_XENBV</name>
<proteinExistence type="predicted"/>
<dbReference type="HOGENOM" id="CLU_2249031_0_0_6"/>
<evidence type="ECO:0000313" key="1">
    <source>
        <dbReference type="EMBL" id="CDG99845.1"/>
    </source>
</evidence>
<reference evidence="1" key="1">
    <citation type="submission" date="2013-07" db="EMBL/GenBank/DDBJ databases">
        <title>Sub-species coevolution in mutualistic symbiosis.</title>
        <authorList>
            <person name="Murfin K."/>
            <person name="Klassen J."/>
            <person name="Lee M."/>
            <person name="Forst S."/>
            <person name="Stock P."/>
            <person name="Goodrich-Blair H."/>
        </authorList>
    </citation>
    <scope>NUCLEOTIDE SEQUENCE [LARGE SCALE GENOMIC DNA]</scope>
    <source>
        <strain evidence="1">Feltiae Moldova</strain>
    </source>
</reference>
<accession>A0A077NLW8</accession>
<dbReference type="EMBL" id="CBSV010000027">
    <property type="protein sequence ID" value="CDG99845.1"/>
    <property type="molecule type" value="Genomic_DNA"/>
</dbReference>
<evidence type="ECO:0000313" key="2">
    <source>
        <dbReference type="Proteomes" id="UP000028487"/>
    </source>
</evidence>
<dbReference type="AlphaFoldDB" id="A0A077NLW8"/>
<dbReference type="RefSeq" id="WP_038222949.1">
    <property type="nucleotide sequence ID" value="NZ_CAWLWD010000111.1"/>
</dbReference>
<protein>
    <submittedName>
        <fullName evidence="1">Uncharacterized protein</fullName>
    </submittedName>
</protein>
<sequence>MKKNSSDLSPIFDYISIKKPIYILLTKKGNFEIYNPNSMEFPDNIEITLNIFRNKEVSDEVKNKINDYFPTSWKIKNDNLYANVCYKIEIQEKCFLTETIYISN</sequence>
<gene>
    <name evidence="1" type="ORF">XBFM1_1220002</name>
</gene>